<dbReference type="GO" id="GO:0006351">
    <property type="term" value="P:DNA-templated transcription"/>
    <property type="evidence" value="ECO:0007669"/>
    <property type="project" value="TreeGrafter"/>
</dbReference>
<dbReference type="PANTHER" id="PTHR30537:SF3">
    <property type="entry name" value="TRANSCRIPTIONAL REGULATORY PROTEIN"/>
    <property type="match status" value="1"/>
</dbReference>
<comment type="caution">
    <text evidence="6">The sequence shown here is derived from an EMBL/GenBank/DDBJ whole genome shotgun (WGS) entry which is preliminary data.</text>
</comment>
<organism evidence="6 7">
    <name type="scientific">Aliidongia dinghuensis</name>
    <dbReference type="NCBI Taxonomy" id="1867774"/>
    <lineage>
        <taxon>Bacteria</taxon>
        <taxon>Pseudomonadati</taxon>
        <taxon>Pseudomonadota</taxon>
        <taxon>Alphaproteobacteria</taxon>
        <taxon>Rhodospirillales</taxon>
        <taxon>Dongiaceae</taxon>
        <taxon>Aliidongia</taxon>
    </lineage>
</organism>
<dbReference type="Gene3D" id="3.40.190.290">
    <property type="match status" value="1"/>
</dbReference>
<keyword evidence="3" id="KW-0238">DNA-binding</keyword>
<proteinExistence type="inferred from homology"/>
<comment type="similarity">
    <text evidence="1">Belongs to the LysR transcriptional regulatory family.</text>
</comment>
<accession>A0A8J2Z194</accession>
<dbReference type="EMBL" id="BMJQ01000036">
    <property type="protein sequence ID" value="GGF51005.1"/>
    <property type="molecule type" value="Genomic_DNA"/>
</dbReference>
<dbReference type="GO" id="GO:0003700">
    <property type="term" value="F:DNA-binding transcription factor activity"/>
    <property type="evidence" value="ECO:0007669"/>
    <property type="project" value="InterPro"/>
</dbReference>
<dbReference type="PRINTS" id="PR00039">
    <property type="entry name" value="HTHLYSR"/>
</dbReference>
<dbReference type="RefSeq" id="WP_229744161.1">
    <property type="nucleotide sequence ID" value="NZ_BMJQ01000036.1"/>
</dbReference>
<dbReference type="SUPFAM" id="SSF53850">
    <property type="entry name" value="Periplasmic binding protein-like II"/>
    <property type="match status" value="1"/>
</dbReference>
<dbReference type="AlphaFoldDB" id="A0A8J2Z194"/>
<protein>
    <submittedName>
        <fullName evidence="6">Transcriptional regulator</fullName>
    </submittedName>
</protein>
<keyword evidence="7" id="KW-1185">Reference proteome</keyword>
<dbReference type="GO" id="GO:0043565">
    <property type="term" value="F:sequence-specific DNA binding"/>
    <property type="evidence" value="ECO:0007669"/>
    <property type="project" value="TreeGrafter"/>
</dbReference>
<evidence type="ECO:0000256" key="2">
    <source>
        <dbReference type="ARBA" id="ARBA00023015"/>
    </source>
</evidence>
<reference evidence="6" key="2">
    <citation type="submission" date="2020-09" db="EMBL/GenBank/DDBJ databases">
        <authorList>
            <person name="Sun Q."/>
            <person name="Zhou Y."/>
        </authorList>
    </citation>
    <scope>NUCLEOTIDE SEQUENCE</scope>
    <source>
        <strain evidence="6">CGMCC 1.15725</strain>
    </source>
</reference>
<dbReference type="Proteomes" id="UP000646365">
    <property type="component" value="Unassembled WGS sequence"/>
</dbReference>
<dbReference type="Pfam" id="PF00126">
    <property type="entry name" value="HTH_1"/>
    <property type="match status" value="1"/>
</dbReference>
<dbReference type="FunFam" id="1.10.10.10:FF:000001">
    <property type="entry name" value="LysR family transcriptional regulator"/>
    <property type="match status" value="1"/>
</dbReference>
<evidence type="ECO:0000256" key="3">
    <source>
        <dbReference type="ARBA" id="ARBA00023125"/>
    </source>
</evidence>
<dbReference type="SUPFAM" id="SSF46785">
    <property type="entry name" value="Winged helix' DNA-binding domain"/>
    <property type="match status" value="1"/>
</dbReference>
<keyword evidence="4" id="KW-0804">Transcription</keyword>
<dbReference type="PROSITE" id="PS50931">
    <property type="entry name" value="HTH_LYSR"/>
    <property type="match status" value="1"/>
</dbReference>
<dbReference type="Gene3D" id="1.10.10.10">
    <property type="entry name" value="Winged helix-like DNA-binding domain superfamily/Winged helix DNA-binding domain"/>
    <property type="match status" value="1"/>
</dbReference>
<evidence type="ECO:0000313" key="7">
    <source>
        <dbReference type="Proteomes" id="UP000646365"/>
    </source>
</evidence>
<reference evidence="6" key="1">
    <citation type="journal article" date="2014" name="Int. J. Syst. Evol. Microbiol.">
        <title>Complete genome sequence of Corynebacterium casei LMG S-19264T (=DSM 44701T), isolated from a smear-ripened cheese.</title>
        <authorList>
            <consortium name="US DOE Joint Genome Institute (JGI-PGF)"/>
            <person name="Walter F."/>
            <person name="Albersmeier A."/>
            <person name="Kalinowski J."/>
            <person name="Ruckert C."/>
        </authorList>
    </citation>
    <scope>NUCLEOTIDE SEQUENCE</scope>
    <source>
        <strain evidence="6">CGMCC 1.15725</strain>
    </source>
</reference>
<dbReference type="InterPro" id="IPR058163">
    <property type="entry name" value="LysR-type_TF_proteobact-type"/>
</dbReference>
<dbReference type="Pfam" id="PF03466">
    <property type="entry name" value="LysR_substrate"/>
    <property type="match status" value="1"/>
</dbReference>
<dbReference type="InterPro" id="IPR005119">
    <property type="entry name" value="LysR_subst-bd"/>
</dbReference>
<dbReference type="InterPro" id="IPR036390">
    <property type="entry name" value="WH_DNA-bd_sf"/>
</dbReference>
<evidence type="ECO:0000313" key="6">
    <source>
        <dbReference type="EMBL" id="GGF51005.1"/>
    </source>
</evidence>
<evidence type="ECO:0000259" key="5">
    <source>
        <dbReference type="PROSITE" id="PS50931"/>
    </source>
</evidence>
<name>A0A8J2Z194_9PROT</name>
<gene>
    <name evidence="6" type="ORF">GCM10011611_66780</name>
</gene>
<evidence type="ECO:0000256" key="4">
    <source>
        <dbReference type="ARBA" id="ARBA00023163"/>
    </source>
</evidence>
<dbReference type="InterPro" id="IPR000847">
    <property type="entry name" value="LysR_HTH_N"/>
</dbReference>
<dbReference type="InterPro" id="IPR036388">
    <property type="entry name" value="WH-like_DNA-bd_sf"/>
</dbReference>
<feature type="domain" description="HTH lysR-type" evidence="5">
    <location>
        <begin position="9"/>
        <end position="66"/>
    </location>
</feature>
<sequence>MQKCMIGCMEWSDLRIFLAVAREGTLGAAARRLGQTQPTMGRRIRALEAAVGQTLFQRTRDGFVLTDEGAAVLRHAERMEEEAIAFERQLAGEGAGLDGLLRVSSSDWFGVHVLAPLFAPFLKAHPRITIELLTESRLLSLARREADLVFRIRPFDEPEIIQRKAMHMDYALYAAPGTPPPVLGDGAGAALVTMDAAFGELPDVLWLRRLLPHAHVAFRSNNREAQAQLTAAGAGFAVLPRPLGDRMPGLELVDVGEPPPGRDVWVGYHRDLRRLARLRALLDATLEGLAEGASSP</sequence>
<keyword evidence="2" id="KW-0805">Transcription regulation</keyword>
<dbReference type="PANTHER" id="PTHR30537">
    <property type="entry name" value="HTH-TYPE TRANSCRIPTIONAL REGULATOR"/>
    <property type="match status" value="1"/>
</dbReference>
<evidence type="ECO:0000256" key="1">
    <source>
        <dbReference type="ARBA" id="ARBA00009437"/>
    </source>
</evidence>